<keyword evidence="14" id="KW-0472">Membrane</keyword>
<keyword evidence="13" id="KW-1133">Transmembrane helix</keyword>
<evidence type="ECO:0000313" key="23">
    <source>
        <dbReference type="RefSeq" id="XP_022715872.1"/>
    </source>
</evidence>
<keyword evidence="7" id="KW-0812">Transmembrane</keyword>
<organism evidence="22 23">
    <name type="scientific">Durio zibethinus</name>
    <name type="common">Durian</name>
    <dbReference type="NCBI Taxonomy" id="66656"/>
    <lineage>
        <taxon>Eukaryota</taxon>
        <taxon>Viridiplantae</taxon>
        <taxon>Streptophyta</taxon>
        <taxon>Embryophyta</taxon>
        <taxon>Tracheophyta</taxon>
        <taxon>Spermatophyta</taxon>
        <taxon>Magnoliopsida</taxon>
        <taxon>eudicotyledons</taxon>
        <taxon>Gunneridae</taxon>
        <taxon>Pentapetalae</taxon>
        <taxon>rosids</taxon>
        <taxon>malvids</taxon>
        <taxon>Malvales</taxon>
        <taxon>Malvaceae</taxon>
        <taxon>Helicteroideae</taxon>
        <taxon>Durio</taxon>
    </lineage>
</organism>
<evidence type="ECO:0000256" key="3">
    <source>
        <dbReference type="ARBA" id="ARBA00010217"/>
    </source>
</evidence>
<dbReference type="PROSITE" id="PS00108">
    <property type="entry name" value="PROTEIN_KINASE_ST"/>
    <property type="match status" value="1"/>
</dbReference>
<gene>
    <name evidence="23" type="primary">LOC111275044</name>
</gene>
<comment type="similarity">
    <text evidence="2">In the N-terminal section; belongs to the leguminous lectin family.</text>
</comment>
<evidence type="ECO:0000256" key="19">
    <source>
        <dbReference type="SAM" id="MobiDB-lite"/>
    </source>
</evidence>
<feature type="domain" description="Protein kinase" evidence="21">
    <location>
        <begin position="234"/>
        <end position="511"/>
    </location>
</feature>
<dbReference type="Gene3D" id="1.10.510.10">
    <property type="entry name" value="Transferase(Phosphotransferase) domain 1"/>
    <property type="match status" value="1"/>
</dbReference>
<dbReference type="InterPro" id="IPR000719">
    <property type="entry name" value="Prot_kinase_dom"/>
</dbReference>
<dbReference type="EC" id="2.7.11.1" evidence="4"/>
<dbReference type="InterPro" id="IPR050528">
    <property type="entry name" value="L-type_Lectin-RKs"/>
</dbReference>
<dbReference type="GO" id="GO:0004674">
    <property type="term" value="F:protein serine/threonine kinase activity"/>
    <property type="evidence" value="ECO:0007669"/>
    <property type="project" value="UniProtKB-KW"/>
</dbReference>
<feature type="region of interest" description="Disordered" evidence="19">
    <location>
        <begin position="177"/>
        <end position="203"/>
    </location>
</feature>
<keyword evidence="10 18" id="KW-0547">Nucleotide-binding</keyword>
<evidence type="ECO:0000256" key="10">
    <source>
        <dbReference type="ARBA" id="ARBA00022741"/>
    </source>
</evidence>
<evidence type="ECO:0000256" key="13">
    <source>
        <dbReference type="ARBA" id="ARBA00022989"/>
    </source>
</evidence>
<dbReference type="RefSeq" id="XP_022715872.1">
    <property type="nucleotide sequence ID" value="XM_022860137.1"/>
</dbReference>
<comment type="catalytic activity">
    <reaction evidence="17">
        <text>L-seryl-[protein] + ATP = O-phospho-L-seryl-[protein] + ADP + H(+)</text>
        <dbReference type="Rhea" id="RHEA:17989"/>
        <dbReference type="Rhea" id="RHEA-COMP:9863"/>
        <dbReference type="Rhea" id="RHEA-COMP:11604"/>
        <dbReference type="ChEBI" id="CHEBI:15378"/>
        <dbReference type="ChEBI" id="CHEBI:29999"/>
        <dbReference type="ChEBI" id="CHEBI:30616"/>
        <dbReference type="ChEBI" id="CHEBI:83421"/>
        <dbReference type="ChEBI" id="CHEBI:456216"/>
        <dbReference type="EC" id="2.7.11.1"/>
    </reaction>
</comment>
<evidence type="ECO:0000256" key="5">
    <source>
        <dbReference type="ARBA" id="ARBA00022527"/>
    </source>
</evidence>
<name>A0A6P5WJD3_DURZI</name>
<dbReference type="CDD" id="cd06899">
    <property type="entry name" value="lectin_legume_LecRK_Arcelin_ConA"/>
    <property type="match status" value="1"/>
</dbReference>
<dbReference type="Proteomes" id="UP000515121">
    <property type="component" value="Unplaced"/>
</dbReference>
<dbReference type="Pfam" id="PF00069">
    <property type="entry name" value="Pkinase"/>
    <property type="match status" value="1"/>
</dbReference>
<dbReference type="SMART" id="SM00220">
    <property type="entry name" value="S_TKc"/>
    <property type="match status" value="1"/>
</dbReference>
<dbReference type="FunFam" id="3.30.200.20:FF:000621">
    <property type="entry name" value="Putative L-type lectin-domain containing receptor kinase VII.2"/>
    <property type="match status" value="1"/>
</dbReference>
<dbReference type="PROSITE" id="PS50011">
    <property type="entry name" value="PROTEIN_KINASE_DOM"/>
    <property type="match status" value="1"/>
</dbReference>
<feature type="signal peptide" evidence="20">
    <location>
        <begin position="1"/>
        <end position="24"/>
    </location>
</feature>
<comment type="catalytic activity">
    <reaction evidence="16">
        <text>L-threonyl-[protein] + ATP = O-phospho-L-threonyl-[protein] + ADP + H(+)</text>
        <dbReference type="Rhea" id="RHEA:46608"/>
        <dbReference type="Rhea" id="RHEA-COMP:11060"/>
        <dbReference type="Rhea" id="RHEA-COMP:11605"/>
        <dbReference type="ChEBI" id="CHEBI:15378"/>
        <dbReference type="ChEBI" id="CHEBI:30013"/>
        <dbReference type="ChEBI" id="CHEBI:30616"/>
        <dbReference type="ChEBI" id="CHEBI:61977"/>
        <dbReference type="ChEBI" id="CHEBI:456216"/>
        <dbReference type="EC" id="2.7.11.1"/>
    </reaction>
</comment>
<comment type="subcellular location">
    <subcellularLocation>
        <location evidence="1">Membrane</location>
        <topology evidence="1">Single-pass type I membrane protein</topology>
    </subcellularLocation>
</comment>
<keyword evidence="11" id="KW-0418">Kinase</keyword>
<dbReference type="Pfam" id="PF00139">
    <property type="entry name" value="Lectin_legB"/>
    <property type="match status" value="1"/>
</dbReference>
<evidence type="ECO:0000313" key="22">
    <source>
        <dbReference type="Proteomes" id="UP000515121"/>
    </source>
</evidence>
<dbReference type="SUPFAM" id="SSF56112">
    <property type="entry name" value="Protein kinase-like (PK-like)"/>
    <property type="match status" value="1"/>
</dbReference>
<dbReference type="InterPro" id="IPR001220">
    <property type="entry name" value="Legume_lectin_dom"/>
</dbReference>
<proteinExistence type="inferred from homology"/>
<keyword evidence="12 18" id="KW-0067">ATP-binding</keyword>
<evidence type="ECO:0000256" key="20">
    <source>
        <dbReference type="SAM" id="SignalP"/>
    </source>
</evidence>
<dbReference type="FunFam" id="1.10.510.10:FF:000108">
    <property type="entry name" value="L-type lectin-domain containing receptor kinase S.4"/>
    <property type="match status" value="1"/>
</dbReference>
<dbReference type="Gene3D" id="2.60.120.200">
    <property type="match status" value="1"/>
</dbReference>
<dbReference type="PROSITE" id="PS00107">
    <property type="entry name" value="PROTEIN_KINASE_ATP"/>
    <property type="match status" value="1"/>
</dbReference>
<dbReference type="GeneID" id="111275044"/>
<evidence type="ECO:0000256" key="7">
    <source>
        <dbReference type="ARBA" id="ARBA00022692"/>
    </source>
</evidence>
<evidence type="ECO:0000256" key="11">
    <source>
        <dbReference type="ARBA" id="ARBA00022777"/>
    </source>
</evidence>
<dbReference type="GO" id="GO:0005524">
    <property type="term" value="F:ATP binding"/>
    <property type="evidence" value="ECO:0007669"/>
    <property type="project" value="UniProtKB-UniRule"/>
</dbReference>
<dbReference type="InterPro" id="IPR011009">
    <property type="entry name" value="Kinase-like_dom_sf"/>
</dbReference>
<evidence type="ECO:0000256" key="17">
    <source>
        <dbReference type="ARBA" id="ARBA00048679"/>
    </source>
</evidence>
<keyword evidence="9" id="KW-0430">Lectin</keyword>
<evidence type="ECO:0000256" key="15">
    <source>
        <dbReference type="ARBA" id="ARBA00023170"/>
    </source>
</evidence>
<evidence type="ECO:0000256" key="1">
    <source>
        <dbReference type="ARBA" id="ARBA00004479"/>
    </source>
</evidence>
<evidence type="ECO:0000256" key="14">
    <source>
        <dbReference type="ARBA" id="ARBA00023136"/>
    </source>
</evidence>
<comment type="similarity">
    <text evidence="3">In the C-terminal section; belongs to the protein kinase superfamily. Ser/Thr protein kinase family.</text>
</comment>
<dbReference type="GO" id="GO:0016020">
    <property type="term" value="C:membrane"/>
    <property type="evidence" value="ECO:0007669"/>
    <property type="project" value="UniProtKB-SubCell"/>
</dbReference>
<feature type="binding site" evidence="18">
    <location>
        <position position="262"/>
    </location>
    <ligand>
        <name>ATP</name>
        <dbReference type="ChEBI" id="CHEBI:30616"/>
    </ligand>
</feature>
<keyword evidence="5" id="KW-0723">Serine/threonine-protein kinase</keyword>
<dbReference type="Gene3D" id="3.30.200.20">
    <property type="entry name" value="Phosphorylase Kinase, domain 1"/>
    <property type="match status" value="1"/>
</dbReference>
<evidence type="ECO:0000259" key="21">
    <source>
        <dbReference type="PROSITE" id="PS50011"/>
    </source>
</evidence>
<dbReference type="GO" id="GO:0030246">
    <property type="term" value="F:carbohydrate binding"/>
    <property type="evidence" value="ECO:0007669"/>
    <property type="project" value="UniProtKB-KW"/>
</dbReference>
<reference evidence="23" key="1">
    <citation type="submission" date="2025-08" db="UniProtKB">
        <authorList>
            <consortium name="RefSeq"/>
        </authorList>
    </citation>
    <scope>IDENTIFICATION</scope>
    <source>
        <tissue evidence="23">Fruit stalk</tissue>
    </source>
</reference>
<dbReference type="SUPFAM" id="SSF49899">
    <property type="entry name" value="Concanavalin A-like lectins/glucanases"/>
    <property type="match status" value="1"/>
</dbReference>
<accession>A0A6P5WJD3</accession>
<dbReference type="AlphaFoldDB" id="A0A6P5WJD3"/>
<evidence type="ECO:0000256" key="16">
    <source>
        <dbReference type="ARBA" id="ARBA00047899"/>
    </source>
</evidence>
<dbReference type="PANTHER" id="PTHR27007">
    <property type="match status" value="1"/>
</dbReference>
<evidence type="ECO:0000256" key="2">
    <source>
        <dbReference type="ARBA" id="ARBA00008536"/>
    </source>
</evidence>
<keyword evidence="22" id="KW-1185">Reference proteome</keyword>
<feature type="chain" id="PRO_5028133311" description="non-specific serine/threonine protein kinase" evidence="20">
    <location>
        <begin position="25"/>
        <end position="569"/>
    </location>
</feature>
<dbReference type="InterPro" id="IPR017441">
    <property type="entry name" value="Protein_kinase_ATP_BS"/>
</dbReference>
<keyword evidence="8 20" id="KW-0732">Signal</keyword>
<sequence length="569" mass="63958">MKKQPKPLFFILLFIILFSQSVLSVDFVFNGFNSTNLLLYGIANIDSRILTLTNETSFVVGRALYRSKIPTKTPNSSHALPFSTSFIFSMAPSRNKDTLPGHGLVFIFTPNTGINGTSSSQHLGLFNLTNNGNPKNHVFGVEFDVFANQEFDDIDDNHVGIDINSLKSESSHTAGYWPDNIKSSSNSNNSNGDEQAFKRERRRARDRAEMEDWEFEYWPHKMTFQEIDAATKGFLEENVIGVGGNGKVYKGVLSGGTEIAVKRVSHENDGMREFLAEISSLGRLKHRSLVGLKGWCKKEKGTFMLIYDYMENGSLDKRVYYDCDESKMLSYEDRIRILKDVASALLYLHEGWEAKVLHRDIKASNVLLDKDMNGRLGDFGLARMHGHSQVASTTRVVGTVGYLAPEVVRSGRASTKTDVFGFGVLILEVMCGRRPIEEGKPPLVDWVWQLMVQGELLAAVDARLRASGGFDEEEVEKVLHLGLLCSYPHPDSRPTIRQVVKVLEGKNEPFESETEDMEAYLLAKVKSRDMWANYAQNFGNASHPTFDDIRQSHYSSMSLSWTNTIVEGR</sequence>
<keyword evidence="6" id="KW-0808">Transferase</keyword>
<evidence type="ECO:0000256" key="6">
    <source>
        <dbReference type="ARBA" id="ARBA00022679"/>
    </source>
</evidence>
<dbReference type="CDD" id="cd14066">
    <property type="entry name" value="STKc_IRAK"/>
    <property type="match status" value="1"/>
</dbReference>
<evidence type="ECO:0000256" key="12">
    <source>
        <dbReference type="ARBA" id="ARBA00022840"/>
    </source>
</evidence>
<evidence type="ECO:0000256" key="8">
    <source>
        <dbReference type="ARBA" id="ARBA00022729"/>
    </source>
</evidence>
<keyword evidence="15" id="KW-0675">Receptor</keyword>
<evidence type="ECO:0000256" key="18">
    <source>
        <dbReference type="PROSITE-ProRule" id="PRU10141"/>
    </source>
</evidence>
<evidence type="ECO:0000256" key="9">
    <source>
        <dbReference type="ARBA" id="ARBA00022734"/>
    </source>
</evidence>
<dbReference type="InterPro" id="IPR008271">
    <property type="entry name" value="Ser/Thr_kinase_AS"/>
</dbReference>
<protein>
    <recommendedName>
        <fullName evidence="4">non-specific serine/threonine protein kinase</fullName>
        <ecNumber evidence="4">2.7.11.1</ecNumber>
    </recommendedName>
</protein>
<evidence type="ECO:0000256" key="4">
    <source>
        <dbReference type="ARBA" id="ARBA00012513"/>
    </source>
</evidence>
<dbReference type="InterPro" id="IPR013320">
    <property type="entry name" value="ConA-like_dom_sf"/>
</dbReference>